<evidence type="ECO:0000256" key="5">
    <source>
        <dbReference type="ARBA" id="ARBA00038145"/>
    </source>
</evidence>
<keyword evidence="4" id="KW-0677">Repeat</keyword>
<dbReference type="GO" id="GO:0071013">
    <property type="term" value="C:catalytic step 2 spliceosome"/>
    <property type="evidence" value="ECO:0007669"/>
    <property type="project" value="TreeGrafter"/>
</dbReference>
<evidence type="ECO:0000256" key="6">
    <source>
        <dbReference type="PROSITE-ProRule" id="PRU00221"/>
    </source>
</evidence>
<evidence type="ECO:0000256" key="4">
    <source>
        <dbReference type="ARBA" id="ARBA00022737"/>
    </source>
</evidence>
<dbReference type="CDD" id="cd00200">
    <property type="entry name" value="WD40"/>
    <property type="match status" value="1"/>
</dbReference>
<feature type="repeat" description="WD" evidence="6">
    <location>
        <begin position="61"/>
        <end position="104"/>
    </location>
</feature>
<dbReference type="InterPro" id="IPR020472">
    <property type="entry name" value="WD40_PAC1"/>
</dbReference>
<comment type="caution">
    <text evidence="7">The sequence shown here is derived from an EMBL/GenBank/DDBJ whole genome shotgun (WGS) entry which is preliminary data.</text>
</comment>
<feature type="repeat" description="WD" evidence="6">
    <location>
        <begin position="105"/>
        <end position="146"/>
    </location>
</feature>
<keyword evidence="2" id="KW-0963">Cytoplasm</keyword>
<dbReference type="PROSITE" id="PS50082">
    <property type="entry name" value="WD_REPEATS_2"/>
    <property type="match status" value="4"/>
</dbReference>
<keyword evidence="8" id="KW-1185">Reference proteome</keyword>
<sequence length="316" mass="34799">MAPSRGMQPLARSLHAVLDNHKGSVNVARYSKGTASYVLTGGQDRTVRLWNANSGAEIKAFAAHGYEVLSITVPRSQDNAKFASSGGDRSVFLWDVASGTTTRRIAGHMGKIYTVEFNEEATVVASGSFDSTVRLWDLRAMNRQAIQVLDEARDAVQTLHVGSTYLMTGSVDGHVRTYDLRMGELRSDFIGHPVASVVPTQDSQTYLVTTLDNHIRLMDCTTGKMLNDFTGHTNESYRIRACFDHGEASIVCGDEKGQVWAWDLVDAKLLQPNPPPQAHQKIITWTEHHPTDAGEMITSSADGTVKIWRHPNQTTM</sequence>
<evidence type="ECO:0000313" key="8">
    <source>
        <dbReference type="Proteomes" id="UP000567179"/>
    </source>
</evidence>
<dbReference type="PROSITE" id="PS00678">
    <property type="entry name" value="WD_REPEATS_1"/>
    <property type="match status" value="2"/>
</dbReference>
<protein>
    <recommendedName>
        <fullName evidence="9">Anaphase-promoting complex subunit 4 WD40 domain-containing protein</fullName>
    </recommendedName>
</protein>
<evidence type="ECO:0008006" key="9">
    <source>
        <dbReference type="Google" id="ProtNLM"/>
    </source>
</evidence>
<dbReference type="Pfam" id="PF00400">
    <property type="entry name" value="WD40"/>
    <property type="match status" value="4"/>
</dbReference>
<proteinExistence type="inferred from homology"/>
<dbReference type="InterPro" id="IPR001680">
    <property type="entry name" value="WD40_rpt"/>
</dbReference>
<dbReference type="InterPro" id="IPR051980">
    <property type="entry name" value="WD_repeat_MORG1"/>
</dbReference>
<reference evidence="7 8" key="1">
    <citation type="journal article" date="2020" name="ISME J.">
        <title>Uncovering the hidden diversity of litter-decomposition mechanisms in mushroom-forming fungi.</title>
        <authorList>
            <person name="Floudas D."/>
            <person name="Bentzer J."/>
            <person name="Ahren D."/>
            <person name="Johansson T."/>
            <person name="Persson P."/>
            <person name="Tunlid A."/>
        </authorList>
    </citation>
    <scope>NUCLEOTIDE SEQUENCE [LARGE SCALE GENOMIC DNA]</scope>
    <source>
        <strain evidence="7 8">CBS 101986</strain>
    </source>
</reference>
<accession>A0A8H5BEL2</accession>
<dbReference type="EMBL" id="JAACJJ010000028">
    <property type="protein sequence ID" value="KAF5321696.1"/>
    <property type="molecule type" value="Genomic_DNA"/>
</dbReference>
<dbReference type="GO" id="GO:0005737">
    <property type="term" value="C:cytoplasm"/>
    <property type="evidence" value="ECO:0007669"/>
    <property type="project" value="UniProtKB-SubCell"/>
</dbReference>
<gene>
    <name evidence="7" type="ORF">D9619_001931</name>
</gene>
<keyword evidence="3 6" id="KW-0853">WD repeat</keyword>
<dbReference type="InterPro" id="IPR019775">
    <property type="entry name" value="WD40_repeat_CS"/>
</dbReference>
<dbReference type="PROSITE" id="PS50294">
    <property type="entry name" value="WD_REPEATS_REGION"/>
    <property type="match status" value="3"/>
</dbReference>
<dbReference type="InterPro" id="IPR015943">
    <property type="entry name" value="WD40/YVTN_repeat-like_dom_sf"/>
</dbReference>
<evidence type="ECO:0000256" key="3">
    <source>
        <dbReference type="ARBA" id="ARBA00022574"/>
    </source>
</evidence>
<dbReference type="SMART" id="SM00320">
    <property type="entry name" value="WD40"/>
    <property type="match status" value="6"/>
</dbReference>
<organism evidence="7 8">
    <name type="scientific">Psilocybe cf. subviscida</name>
    <dbReference type="NCBI Taxonomy" id="2480587"/>
    <lineage>
        <taxon>Eukaryota</taxon>
        <taxon>Fungi</taxon>
        <taxon>Dikarya</taxon>
        <taxon>Basidiomycota</taxon>
        <taxon>Agaricomycotina</taxon>
        <taxon>Agaricomycetes</taxon>
        <taxon>Agaricomycetidae</taxon>
        <taxon>Agaricales</taxon>
        <taxon>Agaricineae</taxon>
        <taxon>Strophariaceae</taxon>
        <taxon>Psilocybe</taxon>
    </lineage>
</organism>
<dbReference type="PANTHER" id="PTHR22842">
    <property type="entry name" value="WD40 REPEAT PROTEIN"/>
    <property type="match status" value="1"/>
</dbReference>
<dbReference type="SUPFAM" id="SSF50978">
    <property type="entry name" value="WD40 repeat-like"/>
    <property type="match status" value="1"/>
</dbReference>
<dbReference type="InterPro" id="IPR036322">
    <property type="entry name" value="WD40_repeat_dom_sf"/>
</dbReference>
<feature type="repeat" description="WD" evidence="6">
    <location>
        <begin position="276"/>
        <end position="316"/>
    </location>
</feature>
<evidence type="ECO:0000313" key="7">
    <source>
        <dbReference type="EMBL" id="KAF5321696.1"/>
    </source>
</evidence>
<dbReference type="Proteomes" id="UP000567179">
    <property type="component" value="Unassembled WGS sequence"/>
</dbReference>
<dbReference type="OrthoDB" id="1068471at2759"/>
<feature type="repeat" description="WD" evidence="6">
    <location>
        <begin position="18"/>
        <end position="60"/>
    </location>
</feature>
<dbReference type="PANTHER" id="PTHR22842:SF3">
    <property type="entry name" value="WD REPEAT DOMAIN-CONTAINING PROTEIN 83"/>
    <property type="match status" value="1"/>
</dbReference>
<evidence type="ECO:0000256" key="1">
    <source>
        <dbReference type="ARBA" id="ARBA00004496"/>
    </source>
</evidence>
<dbReference type="PRINTS" id="PR00320">
    <property type="entry name" value="GPROTEINBRPT"/>
</dbReference>
<dbReference type="GO" id="GO:0000398">
    <property type="term" value="P:mRNA splicing, via spliceosome"/>
    <property type="evidence" value="ECO:0007669"/>
    <property type="project" value="TreeGrafter"/>
</dbReference>
<dbReference type="Gene3D" id="2.130.10.10">
    <property type="entry name" value="YVTN repeat-like/Quinoprotein amine dehydrogenase"/>
    <property type="match status" value="1"/>
</dbReference>
<name>A0A8H5BEL2_9AGAR</name>
<comment type="similarity">
    <text evidence="5">Belongs to the WD repeat MORG1 family.</text>
</comment>
<evidence type="ECO:0000256" key="2">
    <source>
        <dbReference type="ARBA" id="ARBA00022490"/>
    </source>
</evidence>
<comment type="subcellular location">
    <subcellularLocation>
        <location evidence="1">Cytoplasm</location>
    </subcellularLocation>
</comment>
<dbReference type="AlphaFoldDB" id="A0A8H5BEL2"/>